<dbReference type="NCBIfam" id="TIGR00231">
    <property type="entry name" value="small_GTP"/>
    <property type="match status" value="1"/>
</dbReference>
<dbReference type="InterPro" id="IPR005225">
    <property type="entry name" value="Small_GTP-bd"/>
</dbReference>
<dbReference type="PROSITE" id="PS51419">
    <property type="entry name" value="RAB"/>
    <property type="match status" value="1"/>
</dbReference>
<dbReference type="PRINTS" id="PR00449">
    <property type="entry name" value="RASTRNSFRMNG"/>
</dbReference>
<dbReference type="GO" id="GO:0045335">
    <property type="term" value="C:phagocytic vesicle"/>
    <property type="evidence" value="ECO:0007669"/>
    <property type="project" value="TreeGrafter"/>
</dbReference>
<dbReference type="GO" id="GO:0008333">
    <property type="term" value="P:endosome to lysosome transport"/>
    <property type="evidence" value="ECO:0007669"/>
    <property type="project" value="TreeGrafter"/>
</dbReference>
<organism evidence="4">
    <name type="scientific">Arcella intermedia</name>
    <dbReference type="NCBI Taxonomy" id="1963864"/>
    <lineage>
        <taxon>Eukaryota</taxon>
        <taxon>Amoebozoa</taxon>
        <taxon>Tubulinea</taxon>
        <taxon>Elardia</taxon>
        <taxon>Arcellinida</taxon>
        <taxon>Sphaerothecina</taxon>
        <taxon>Arcellidae</taxon>
        <taxon>Arcella</taxon>
    </lineage>
</organism>
<sequence>MWDVAGHERFGTMTRVYYKYAIAAFIVFDVSRPATFEAVAKWRQDVNDKVVLANNQPIPLILLANKCDIPGVTIDNEALDEYTKANGFLAWYKTSAQDNINIDSAMQFLVSKILEISKENRPVQVPTPNTVVLTPNNNPPAQKTMDERLKECCN</sequence>
<evidence type="ECO:0000256" key="2">
    <source>
        <dbReference type="ARBA" id="ARBA00022741"/>
    </source>
</evidence>
<dbReference type="PANTHER" id="PTHR47981:SF39">
    <property type="entry name" value="RAS-RELATED PROTEIN RAB"/>
    <property type="match status" value="1"/>
</dbReference>
<dbReference type="AlphaFoldDB" id="A0A6B2LHZ8"/>
<dbReference type="PANTHER" id="PTHR47981">
    <property type="entry name" value="RAB FAMILY"/>
    <property type="match status" value="1"/>
</dbReference>
<accession>A0A6B2LHZ8</accession>
<dbReference type="SUPFAM" id="SSF52540">
    <property type="entry name" value="P-loop containing nucleoside triphosphate hydrolases"/>
    <property type="match status" value="1"/>
</dbReference>
<dbReference type="GO" id="GO:0005525">
    <property type="term" value="F:GTP binding"/>
    <property type="evidence" value="ECO:0007669"/>
    <property type="project" value="UniProtKB-KW"/>
</dbReference>
<protein>
    <recommendedName>
        <fullName evidence="5">Ras-related protein Rab</fullName>
    </recommendedName>
</protein>
<dbReference type="GO" id="GO:0090385">
    <property type="term" value="P:phagosome-lysosome fusion"/>
    <property type="evidence" value="ECO:0007669"/>
    <property type="project" value="TreeGrafter"/>
</dbReference>
<proteinExistence type="inferred from homology"/>
<evidence type="ECO:0000256" key="1">
    <source>
        <dbReference type="ARBA" id="ARBA00006270"/>
    </source>
</evidence>
<evidence type="ECO:0000256" key="3">
    <source>
        <dbReference type="ARBA" id="ARBA00023134"/>
    </source>
</evidence>
<keyword evidence="3" id="KW-0342">GTP-binding</keyword>
<dbReference type="SMART" id="SM00175">
    <property type="entry name" value="RAB"/>
    <property type="match status" value="1"/>
</dbReference>
<dbReference type="GO" id="GO:0005770">
    <property type="term" value="C:late endosome"/>
    <property type="evidence" value="ECO:0007669"/>
    <property type="project" value="TreeGrafter"/>
</dbReference>
<keyword evidence="2" id="KW-0547">Nucleotide-binding</keyword>
<dbReference type="EMBL" id="GIBP01007625">
    <property type="protein sequence ID" value="NDV36594.1"/>
    <property type="molecule type" value="Transcribed_RNA"/>
</dbReference>
<dbReference type="Pfam" id="PF00071">
    <property type="entry name" value="Ras"/>
    <property type="match status" value="1"/>
</dbReference>
<dbReference type="GO" id="GO:0003924">
    <property type="term" value="F:GTPase activity"/>
    <property type="evidence" value="ECO:0007669"/>
    <property type="project" value="InterPro"/>
</dbReference>
<dbReference type="InterPro" id="IPR001806">
    <property type="entry name" value="Small_GTPase"/>
</dbReference>
<evidence type="ECO:0008006" key="5">
    <source>
        <dbReference type="Google" id="ProtNLM"/>
    </source>
</evidence>
<reference evidence="4" key="1">
    <citation type="journal article" date="2020" name="J. Eukaryot. Microbiol.">
        <title>De novo Sequencing, Assembly and Annotation of the Transcriptome for the Free-Living Testate Amoeba Arcella intermedia.</title>
        <authorList>
            <person name="Ribeiro G.M."/>
            <person name="Porfirio-Sousa A.L."/>
            <person name="Maurer-Alcala X.X."/>
            <person name="Katz L.A."/>
            <person name="Lahr D.J.G."/>
        </authorList>
    </citation>
    <scope>NUCLEOTIDE SEQUENCE</scope>
</reference>
<dbReference type="GO" id="GO:0005764">
    <property type="term" value="C:lysosome"/>
    <property type="evidence" value="ECO:0007669"/>
    <property type="project" value="TreeGrafter"/>
</dbReference>
<dbReference type="InterPro" id="IPR027417">
    <property type="entry name" value="P-loop_NTPase"/>
</dbReference>
<name>A0A6B2LHZ8_9EUKA</name>
<evidence type="ECO:0000313" key="4">
    <source>
        <dbReference type="EMBL" id="NDV36594.1"/>
    </source>
</evidence>
<dbReference type="Gene3D" id="3.40.50.300">
    <property type="entry name" value="P-loop containing nucleotide triphosphate hydrolases"/>
    <property type="match status" value="1"/>
</dbReference>
<comment type="similarity">
    <text evidence="1">Belongs to the small GTPase superfamily. Rab family.</text>
</comment>